<dbReference type="EMBL" id="NPDN01000023">
    <property type="protein sequence ID" value="PJZ23886.1"/>
    <property type="molecule type" value="Genomic_DNA"/>
</dbReference>
<reference evidence="2 3" key="1">
    <citation type="submission" date="2017-07" db="EMBL/GenBank/DDBJ databases">
        <title>Leptospira spp. isolated from tropical soils.</title>
        <authorList>
            <person name="Thibeaux R."/>
            <person name="Iraola G."/>
            <person name="Ferres I."/>
            <person name="Bierque E."/>
            <person name="Girault D."/>
            <person name="Soupe-Gilbert M.-E."/>
            <person name="Picardeau M."/>
            <person name="Goarant C."/>
        </authorList>
    </citation>
    <scope>NUCLEOTIDE SEQUENCE [LARGE SCALE GENOMIC DNA]</scope>
    <source>
        <strain evidence="2 3">MCA1-C-A1</strain>
    </source>
</reference>
<feature type="domain" description="ISXO2-like transposase" evidence="1">
    <location>
        <begin position="237"/>
        <end position="365"/>
    </location>
</feature>
<keyword evidence="3" id="KW-1185">Reference proteome</keyword>
<dbReference type="RefSeq" id="WP_100708318.1">
    <property type="nucleotide sequence ID" value="NZ_NPDN01000023.1"/>
</dbReference>
<organism evidence="2 3">
    <name type="scientific">Leptospira hartskeerlii</name>
    <dbReference type="NCBI Taxonomy" id="2023177"/>
    <lineage>
        <taxon>Bacteria</taxon>
        <taxon>Pseudomonadati</taxon>
        <taxon>Spirochaetota</taxon>
        <taxon>Spirochaetia</taxon>
        <taxon>Leptospirales</taxon>
        <taxon>Leptospiraceae</taxon>
        <taxon>Leptospira</taxon>
    </lineage>
</organism>
<feature type="non-terminal residue" evidence="2">
    <location>
        <position position="404"/>
    </location>
</feature>
<proteinExistence type="predicted"/>
<evidence type="ECO:0000313" key="2">
    <source>
        <dbReference type="EMBL" id="PJZ23886.1"/>
    </source>
</evidence>
<sequence length="404" mass="46442">MNPNKPSKYLTLVTEESRVEGKKNTERNPKNLRKHLSSIRLSRKLQSGIDTDFYEKITKKFLDDFYPKKCNNPSCEERILDKEISTRPDIIRCSKCHRQQSRLSYTPLMGLKLPLYMFGVVFHESFLQFPKVITATEISKRLGIEYKSALKLKRRFQLFCSDHLPKYKVLTYRALEEEYKGFKLNPDTETDVAPKMGLKPYVSADACVLYSASQRANKGRSRYRYGGLTSSIFLSPKLGGKQVGTLVHGICIQNGPAFFESVSDTKANTIGPLLVEQIPYSVPLFTDSGYPWLYNIYKNHRSVNHSAKSSEARYKLARNRFCKLSVHNQVIEGSFRLLKSSFSSYCYIKPEYSKLYLDEFSFIKTSKFFGLDCITERCFGSQFSWEGRSTGAREATVVRIGQEK</sequence>
<protein>
    <submittedName>
        <fullName evidence="2">Transposase</fullName>
    </submittedName>
</protein>
<name>A0A2M9X866_9LEPT</name>
<gene>
    <name evidence="2" type="ORF">CH357_18860</name>
</gene>
<dbReference type="AlphaFoldDB" id="A0A2M9X866"/>
<accession>A0A2M9X866</accession>
<dbReference type="Proteomes" id="UP000232196">
    <property type="component" value="Unassembled WGS sequence"/>
</dbReference>
<comment type="caution">
    <text evidence="2">The sequence shown here is derived from an EMBL/GenBank/DDBJ whole genome shotgun (WGS) entry which is preliminary data.</text>
</comment>
<dbReference type="SMART" id="SM01126">
    <property type="entry name" value="DDE_Tnp_IS1595"/>
    <property type="match status" value="1"/>
</dbReference>
<dbReference type="InterPro" id="IPR024445">
    <property type="entry name" value="Tnp_ISXO2-like"/>
</dbReference>
<evidence type="ECO:0000259" key="1">
    <source>
        <dbReference type="SMART" id="SM01126"/>
    </source>
</evidence>
<evidence type="ECO:0000313" key="3">
    <source>
        <dbReference type="Proteomes" id="UP000232196"/>
    </source>
</evidence>